<protein>
    <submittedName>
        <fullName evidence="4">Calcium-binding protein</fullName>
    </submittedName>
</protein>
<organism evidence="4 5">
    <name type="scientific">Gemmobacter denitrificans</name>
    <dbReference type="NCBI Taxonomy" id="3123040"/>
    <lineage>
        <taxon>Bacteria</taxon>
        <taxon>Pseudomonadati</taxon>
        <taxon>Pseudomonadota</taxon>
        <taxon>Alphaproteobacteria</taxon>
        <taxon>Rhodobacterales</taxon>
        <taxon>Paracoccaceae</taxon>
        <taxon>Gemmobacter</taxon>
    </lineage>
</organism>
<evidence type="ECO:0000256" key="3">
    <source>
        <dbReference type="SAM" id="MobiDB-lite"/>
    </source>
</evidence>
<sequence length="480" mass="50314">MDAIARLTTTANIKKGLNLSSYLEREFGYINRDDPSDVFAFLMGGNTVSFDGNYSVTGSSATGTVTGFAFQVNGAPIFRVTGLSLSASTLFSNLRGTTVEDFLSAVFAGNDSMTGTDHFRDHLLGFGGNDTLNGLKGNDTLDGGTGNDELSGGNGNDRVIGGAGNDFMQGNQGSDTLLGGAGNDTLQGGLRNDLLNGGTDDDELSGGNGDGGEGEDVFVFDAGHGRDVVKNFSIFDSIVLDDIYWQGKETAADVIDDFARVVGDTVVLTNGANRITVEFVDSVDDLVAALESRLFRKSILDRFGNDTIDGGSSSDRLHGWVGNDRLNGGAGADNLLGDVGNDTLIGGTGKDLLQGGAGADVMYGQGGNDRLRGGLGADAFAFAGSHGRDRIADLTSDDTIVLSDAYWQGVEGALDLLQQRGRIVDGDLVIRLSSTTSVRIESFTDFTASTTATIEDLTEANFAEIANRLRTFEQAQIEIL</sequence>
<dbReference type="Gene3D" id="2.150.10.10">
    <property type="entry name" value="Serralysin-like metalloprotease, C-terminal"/>
    <property type="match status" value="3"/>
</dbReference>
<dbReference type="PRINTS" id="PR00313">
    <property type="entry name" value="CABNDNGRPT"/>
</dbReference>
<dbReference type="InterPro" id="IPR011049">
    <property type="entry name" value="Serralysin-like_metalloprot_C"/>
</dbReference>
<evidence type="ECO:0000313" key="5">
    <source>
        <dbReference type="Proteomes" id="UP001431963"/>
    </source>
</evidence>
<accession>A0ABU8BRW2</accession>
<keyword evidence="2" id="KW-0964">Secreted</keyword>
<dbReference type="PANTHER" id="PTHR38340">
    <property type="entry name" value="S-LAYER PROTEIN"/>
    <property type="match status" value="1"/>
</dbReference>
<dbReference type="PROSITE" id="PS00330">
    <property type="entry name" value="HEMOLYSIN_CALCIUM"/>
    <property type="match status" value="2"/>
</dbReference>
<dbReference type="Pfam" id="PF00353">
    <property type="entry name" value="HemolysinCabind"/>
    <property type="match status" value="3"/>
</dbReference>
<dbReference type="RefSeq" id="WP_335420273.1">
    <property type="nucleotide sequence ID" value="NZ_JBALHR010000002.1"/>
</dbReference>
<dbReference type="InterPro" id="IPR001343">
    <property type="entry name" value="Hemolysn_Ca-bd"/>
</dbReference>
<gene>
    <name evidence="4" type="ORF">V6590_04670</name>
</gene>
<dbReference type="EMBL" id="JBALHR010000002">
    <property type="protein sequence ID" value="MEH7827434.1"/>
    <property type="molecule type" value="Genomic_DNA"/>
</dbReference>
<evidence type="ECO:0000256" key="1">
    <source>
        <dbReference type="ARBA" id="ARBA00004613"/>
    </source>
</evidence>
<reference evidence="4" key="1">
    <citation type="submission" date="2024-02" db="EMBL/GenBank/DDBJ databases">
        <title>Genome sequences of strain Gemmobacter sp. JM10B15.</title>
        <authorList>
            <person name="Zhang M."/>
        </authorList>
    </citation>
    <scope>NUCLEOTIDE SEQUENCE</scope>
    <source>
        <strain evidence="4">JM10B15</strain>
    </source>
</reference>
<comment type="subcellular location">
    <subcellularLocation>
        <location evidence="1">Secreted</location>
    </subcellularLocation>
</comment>
<evidence type="ECO:0000313" key="4">
    <source>
        <dbReference type="EMBL" id="MEH7827434.1"/>
    </source>
</evidence>
<keyword evidence="5" id="KW-1185">Reference proteome</keyword>
<dbReference type="Proteomes" id="UP001431963">
    <property type="component" value="Unassembled WGS sequence"/>
</dbReference>
<dbReference type="InterPro" id="IPR018511">
    <property type="entry name" value="Hemolysin-typ_Ca-bd_CS"/>
</dbReference>
<evidence type="ECO:0000256" key="2">
    <source>
        <dbReference type="ARBA" id="ARBA00022525"/>
    </source>
</evidence>
<name>A0ABU8BRW2_9RHOB</name>
<comment type="caution">
    <text evidence="4">The sequence shown here is derived from an EMBL/GenBank/DDBJ whole genome shotgun (WGS) entry which is preliminary data.</text>
</comment>
<feature type="region of interest" description="Disordered" evidence="3">
    <location>
        <begin position="189"/>
        <end position="211"/>
    </location>
</feature>
<dbReference type="SUPFAM" id="SSF51120">
    <property type="entry name" value="beta-Roll"/>
    <property type="match status" value="3"/>
</dbReference>
<dbReference type="InterPro" id="IPR050557">
    <property type="entry name" value="RTX_toxin/Mannuronan_C5-epim"/>
</dbReference>
<proteinExistence type="predicted"/>
<dbReference type="PANTHER" id="PTHR38340:SF1">
    <property type="entry name" value="S-LAYER PROTEIN"/>
    <property type="match status" value="1"/>
</dbReference>